<name>A0ABY7ELR1_MYAAR</name>
<evidence type="ECO:0000313" key="2">
    <source>
        <dbReference type="Proteomes" id="UP001164746"/>
    </source>
</evidence>
<evidence type="ECO:0000313" key="1">
    <source>
        <dbReference type="EMBL" id="WAR10925.1"/>
    </source>
</evidence>
<dbReference type="PANTHER" id="PTHR14187">
    <property type="entry name" value="ALPHA KINASE/ELONGATION FACTOR 2 KINASE"/>
    <property type="match status" value="1"/>
</dbReference>
<keyword evidence="2" id="KW-1185">Reference proteome</keyword>
<dbReference type="InterPro" id="IPR043129">
    <property type="entry name" value="ATPase_NBD"/>
</dbReference>
<dbReference type="PANTHER" id="PTHR14187:SF5">
    <property type="entry name" value="HEAT SHOCK 70 KDA PROTEIN 12A"/>
    <property type="match status" value="1"/>
</dbReference>
<gene>
    <name evidence="1" type="ORF">MAR_036001</name>
</gene>
<reference evidence="1" key="1">
    <citation type="submission" date="2022-11" db="EMBL/GenBank/DDBJ databases">
        <title>Centuries of genome instability and evolution in soft-shell clam transmissible cancer (bioRxiv).</title>
        <authorList>
            <person name="Hart S.F.M."/>
            <person name="Yonemitsu M.A."/>
            <person name="Giersch R.M."/>
            <person name="Beal B.F."/>
            <person name="Arriagada G."/>
            <person name="Davis B.W."/>
            <person name="Ostrander E.A."/>
            <person name="Goff S.P."/>
            <person name="Metzger M.J."/>
        </authorList>
    </citation>
    <scope>NUCLEOTIDE SEQUENCE</scope>
    <source>
        <strain evidence="1">MELC-2E11</strain>
        <tissue evidence="1">Siphon/mantle</tissue>
    </source>
</reference>
<proteinExistence type="predicted"/>
<organism evidence="1 2">
    <name type="scientific">Mya arenaria</name>
    <name type="common">Soft-shell clam</name>
    <dbReference type="NCBI Taxonomy" id="6604"/>
    <lineage>
        <taxon>Eukaryota</taxon>
        <taxon>Metazoa</taxon>
        <taxon>Spiralia</taxon>
        <taxon>Lophotrochozoa</taxon>
        <taxon>Mollusca</taxon>
        <taxon>Bivalvia</taxon>
        <taxon>Autobranchia</taxon>
        <taxon>Heteroconchia</taxon>
        <taxon>Euheterodonta</taxon>
        <taxon>Imparidentia</taxon>
        <taxon>Neoheterodontei</taxon>
        <taxon>Myida</taxon>
        <taxon>Myoidea</taxon>
        <taxon>Myidae</taxon>
        <taxon>Mya</taxon>
    </lineage>
</organism>
<sequence length="446" mass="50061">MSSKGKLISVAIDFGTTFSGFAYSTLDDFKQNPAKVFTTTWNDGQGMITTKAPTAVLFKPDGTLFEFGYDAGIPEKSLRLVYEPEAAALFCKHTSFSSEALSGKKESIFTRGSKFMIIDLGVNSDGRLDALAEPSGGPWGGVLVDARWQNLLEELFGADVVNELCNDFTDKLDLDRDIEVKKRAIKLSELEIARLKLPPCVMSIFTEKNENVPFKERLKGSKFEDKVEYRRGSLEILNKFLLETYIDPVSNVTAHLQRELSRRELKDVKTLILVGGLSDSKIIRAELQARFPGYTLLMPEEAAVSVLKGVCTNVPFDVNIHREFLKIQQSDGRIMCSDVIHPLVRKGETIVVEETTRKKLFHSPRPGMRHIEVEIYKIPQDIEPGSVLYTIDCKRVCTLNLDVQNVQNDEKATVSVQMHFGGTRIEFTANEFGTENSVSCKPRWFP</sequence>
<accession>A0ABY7ELR1</accession>
<protein>
    <submittedName>
        <fullName evidence="1">HS12B-like protein</fullName>
    </submittedName>
</protein>
<dbReference type="Gene3D" id="3.30.420.40">
    <property type="match status" value="2"/>
</dbReference>
<dbReference type="SUPFAM" id="SSF53067">
    <property type="entry name" value="Actin-like ATPase domain"/>
    <property type="match status" value="1"/>
</dbReference>
<dbReference type="Proteomes" id="UP001164746">
    <property type="component" value="Chromosome 7"/>
</dbReference>
<dbReference type="EMBL" id="CP111018">
    <property type="protein sequence ID" value="WAR10925.1"/>
    <property type="molecule type" value="Genomic_DNA"/>
</dbReference>
<dbReference type="Gene3D" id="3.90.640.10">
    <property type="entry name" value="Actin, Chain A, domain 4"/>
    <property type="match status" value="1"/>
</dbReference>